<dbReference type="SUPFAM" id="SSF54373">
    <property type="entry name" value="FAD-linked reductases, C-terminal domain"/>
    <property type="match status" value="1"/>
</dbReference>
<evidence type="ECO:0000313" key="8">
    <source>
        <dbReference type="EMBL" id="SDL11611.1"/>
    </source>
</evidence>
<dbReference type="STRING" id="1075417.SAMN05421823_104418"/>
<comment type="cofactor">
    <cofactor evidence="1">
        <name>FAD</name>
        <dbReference type="ChEBI" id="CHEBI:57692"/>
    </cofactor>
</comment>
<feature type="domain" description="Glucose-methanol-choline oxidoreductase N-terminal" evidence="6">
    <location>
        <begin position="104"/>
        <end position="338"/>
    </location>
</feature>
<evidence type="ECO:0000256" key="1">
    <source>
        <dbReference type="ARBA" id="ARBA00001974"/>
    </source>
</evidence>
<dbReference type="Proteomes" id="UP000198510">
    <property type="component" value="Unassembled WGS sequence"/>
</dbReference>
<comment type="similarity">
    <text evidence="2">Belongs to the GMC oxidoreductase family.</text>
</comment>
<dbReference type="InterPro" id="IPR007867">
    <property type="entry name" value="GMC_OxRtase_C"/>
</dbReference>
<evidence type="ECO:0000256" key="4">
    <source>
        <dbReference type="ARBA" id="ARBA00022827"/>
    </source>
</evidence>
<keyword evidence="3" id="KW-0285">Flavoprotein</keyword>
<feature type="domain" description="Glucose-methanol-choline oxidoreductase C-terminal" evidence="7">
    <location>
        <begin position="429"/>
        <end position="548"/>
    </location>
</feature>
<dbReference type="PANTHER" id="PTHR42784:SF1">
    <property type="entry name" value="PYRANOSE 2-OXIDASE"/>
    <property type="match status" value="1"/>
</dbReference>
<dbReference type="Gene3D" id="3.50.50.60">
    <property type="entry name" value="FAD/NAD(P)-binding domain"/>
    <property type="match status" value="2"/>
</dbReference>
<reference evidence="8 9" key="1">
    <citation type="submission" date="2016-10" db="EMBL/GenBank/DDBJ databases">
        <authorList>
            <person name="de Groot N.N."/>
        </authorList>
    </citation>
    <scope>NUCLEOTIDE SEQUENCE [LARGE SCALE GENOMIC DNA]</scope>
    <source>
        <strain evidence="8 9">DSM 25186</strain>
    </source>
</reference>
<dbReference type="PANTHER" id="PTHR42784">
    <property type="entry name" value="PYRANOSE 2-OXIDASE"/>
    <property type="match status" value="1"/>
</dbReference>
<dbReference type="Pfam" id="PF05199">
    <property type="entry name" value="GMC_oxred_C"/>
    <property type="match status" value="1"/>
</dbReference>
<dbReference type="GO" id="GO:0016614">
    <property type="term" value="F:oxidoreductase activity, acting on CH-OH group of donors"/>
    <property type="evidence" value="ECO:0007669"/>
    <property type="project" value="InterPro"/>
</dbReference>
<name>A0A1G9HF20_9BACT</name>
<evidence type="ECO:0000256" key="2">
    <source>
        <dbReference type="ARBA" id="ARBA00010790"/>
    </source>
</evidence>
<dbReference type="Pfam" id="PF13450">
    <property type="entry name" value="NAD_binding_8"/>
    <property type="match status" value="1"/>
</dbReference>
<organism evidence="8 9">
    <name type="scientific">Catalinimonas alkaloidigena</name>
    <dbReference type="NCBI Taxonomy" id="1075417"/>
    <lineage>
        <taxon>Bacteria</taxon>
        <taxon>Pseudomonadati</taxon>
        <taxon>Bacteroidota</taxon>
        <taxon>Cytophagia</taxon>
        <taxon>Cytophagales</taxon>
        <taxon>Catalimonadaceae</taxon>
        <taxon>Catalinimonas</taxon>
    </lineage>
</organism>
<dbReference type="RefSeq" id="WP_089682849.1">
    <property type="nucleotide sequence ID" value="NZ_FNFO01000004.1"/>
</dbReference>
<accession>A0A1G9HF20</accession>
<keyword evidence="9" id="KW-1185">Reference proteome</keyword>
<dbReference type="SUPFAM" id="SSF51905">
    <property type="entry name" value="FAD/NAD(P)-binding domain"/>
    <property type="match status" value="1"/>
</dbReference>
<evidence type="ECO:0000259" key="7">
    <source>
        <dbReference type="Pfam" id="PF05199"/>
    </source>
</evidence>
<proteinExistence type="inferred from homology"/>
<sequence>MQVNGKAKEQNTYDAIVIGSGISGGWAAKELTEKGLKVLMLERGHQLEHVKDYVTATKAPWEFKHRGRITNEQRESHEFLSRDYPYSEHNESYWFKDADAPYAEKSRFDWFRPDIVGGKSIMWGRQSYRLSEMDFEANAKEGVAIDWPVRYKDMAPWYDYVEKFIGVSGQKEGLPQLPDGQFMPPMEMYCVEKEVKKGIESNFKNRKMTIGRVANITQSLPGRTSCQYRNLCSRGCPYGAYFSTQSSTLPAALATGNLTLRPNSIVNAIMYDNDKGKASGVRVIDSQSNETMEFYAKIIFLNASAIGSAFVLLNSTSDRFPEGLGNDSGQVGRNVIDHHFRTGAAGEWMGFEDQYYYGRRANGIYVPRYRNVGGDKRDYLRGFGYQGGASRQGWQRGVAEMAFGADFKEELTQPGTWQMGLGGFGETLPYEDNRVYLDKTKTDKWGQPTVVFDVTFRENEEKMRKDMMNDAAEMLEAAGVKNVRTYDRGSYPGMAIHEMGTARMGNDPKTSVLNKWAQMHAVPNVFVTDGSFMTSAGCQNPSLTYMAMTARAADYAVKELKRMNL</sequence>
<protein>
    <submittedName>
        <fullName evidence="8">Choline dehydrogenase</fullName>
    </submittedName>
</protein>
<dbReference type="InterPro" id="IPR036188">
    <property type="entry name" value="FAD/NAD-bd_sf"/>
</dbReference>
<dbReference type="InterPro" id="IPR000172">
    <property type="entry name" value="GMC_OxRdtase_N"/>
</dbReference>
<keyword evidence="5" id="KW-0560">Oxidoreductase</keyword>
<dbReference type="EMBL" id="FNFO01000004">
    <property type="protein sequence ID" value="SDL11611.1"/>
    <property type="molecule type" value="Genomic_DNA"/>
</dbReference>
<dbReference type="OrthoDB" id="1154541at2"/>
<dbReference type="AlphaFoldDB" id="A0A1G9HF20"/>
<evidence type="ECO:0000256" key="3">
    <source>
        <dbReference type="ARBA" id="ARBA00022630"/>
    </source>
</evidence>
<evidence type="ECO:0000259" key="6">
    <source>
        <dbReference type="Pfam" id="PF00732"/>
    </source>
</evidence>
<evidence type="ECO:0000313" key="9">
    <source>
        <dbReference type="Proteomes" id="UP000198510"/>
    </source>
</evidence>
<dbReference type="Pfam" id="PF00732">
    <property type="entry name" value="GMC_oxred_N"/>
    <property type="match status" value="1"/>
</dbReference>
<evidence type="ECO:0000256" key="5">
    <source>
        <dbReference type="ARBA" id="ARBA00023002"/>
    </source>
</evidence>
<dbReference type="InterPro" id="IPR051473">
    <property type="entry name" value="P2Ox-like"/>
</dbReference>
<keyword evidence="4" id="KW-0274">FAD</keyword>
<gene>
    <name evidence="8" type="ORF">SAMN05421823_104418</name>
</gene>
<dbReference type="GO" id="GO:0050660">
    <property type="term" value="F:flavin adenine dinucleotide binding"/>
    <property type="evidence" value="ECO:0007669"/>
    <property type="project" value="InterPro"/>
</dbReference>